<name>A0A409VL71_9AGAR</name>
<dbReference type="AlphaFoldDB" id="A0A409VL71"/>
<dbReference type="Gene3D" id="3.80.10.10">
    <property type="entry name" value="Ribonuclease Inhibitor"/>
    <property type="match status" value="1"/>
</dbReference>
<dbReference type="OrthoDB" id="3270987at2759"/>
<feature type="domain" description="F-box" evidence="1">
    <location>
        <begin position="10"/>
        <end position="70"/>
    </location>
</feature>
<dbReference type="InParanoid" id="A0A409VL71"/>
<dbReference type="InterPro" id="IPR032675">
    <property type="entry name" value="LRR_dom_sf"/>
</dbReference>
<dbReference type="STRING" id="231916.A0A409VL71"/>
<proteinExistence type="predicted"/>
<dbReference type="EMBL" id="NHYE01005616">
    <property type="protein sequence ID" value="PPQ66987.1"/>
    <property type="molecule type" value="Genomic_DNA"/>
</dbReference>
<evidence type="ECO:0000313" key="3">
    <source>
        <dbReference type="Proteomes" id="UP000284706"/>
    </source>
</evidence>
<keyword evidence="3" id="KW-1185">Reference proteome</keyword>
<protein>
    <recommendedName>
        <fullName evidence="1">F-box domain-containing protein</fullName>
    </recommendedName>
</protein>
<dbReference type="InterPro" id="IPR001810">
    <property type="entry name" value="F-box_dom"/>
</dbReference>
<dbReference type="Gene3D" id="1.20.1280.50">
    <property type="match status" value="1"/>
</dbReference>
<sequence length="470" mass="53942">MNRTHNPTILRVPVEVASTIFQLCVLPISIESPLEDFLEHRQGVLALGAVCRGWRRIALSSHQLWTTISLSLTSRFTRSHAPRWNEFLARSGQLRLSIYIYEVPTKRFARSSTQKVVHALVEAIKVHSHRLKNVRIDASVQRLSLFDKIANVSSPLEALQLRCPDEEHPYQDLDISINLNFRPKKLILYRVPFDLLSIKWNGIVEVDVTWIFIEECSTLLKQVPLLKHCRFAEILGSIVWDPPSNALVLPHLDYLDFDMPTTDGERVDPLCLDILFNTFTFPALQTLHLNLARESLPFDTLRTLLQRSTCTLRTLRIANTILETEKLIHLLQGIPSLETLTFDPDKHSSAYSPKMFFRAFSKRTTSQDVTRFLPNLCFLQYRARSPQMVPWKHVAPIFGPITEIRQGIRLRPLQKLQISLVEQRNPSLSRFTIDMTILPSLLDLLQAGIDLQVINEETGENVLRPRNIGT</sequence>
<organism evidence="2 3">
    <name type="scientific">Gymnopilus dilepis</name>
    <dbReference type="NCBI Taxonomy" id="231916"/>
    <lineage>
        <taxon>Eukaryota</taxon>
        <taxon>Fungi</taxon>
        <taxon>Dikarya</taxon>
        <taxon>Basidiomycota</taxon>
        <taxon>Agaricomycotina</taxon>
        <taxon>Agaricomycetes</taxon>
        <taxon>Agaricomycetidae</taxon>
        <taxon>Agaricales</taxon>
        <taxon>Agaricineae</taxon>
        <taxon>Hymenogastraceae</taxon>
        <taxon>Gymnopilus</taxon>
    </lineage>
</organism>
<reference evidence="2 3" key="1">
    <citation type="journal article" date="2018" name="Evol. Lett.">
        <title>Horizontal gene cluster transfer increased hallucinogenic mushroom diversity.</title>
        <authorList>
            <person name="Reynolds H.T."/>
            <person name="Vijayakumar V."/>
            <person name="Gluck-Thaler E."/>
            <person name="Korotkin H.B."/>
            <person name="Matheny P.B."/>
            <person name="Slot J.C."/>
        </authorList>
    </citation>
    <scope>NUCLEOTIDE SEQUENCE [LARGE SCALE GENOMIC DNA]</scope>
    <source>
        <strain evidence="2 3">SRW20</strain>
    </source>
</reference>
<comment type="caution">
    <text evidence="2">The sequence shown here is derived from an EMBL/GenBank/DDBJ whole genome shotgun (WGS) entry which is preliminary data.</text>
</comment>
<dbReference type="Pfam" id="PF12937">
    <property type="entry name" value="F-box-like"/>
    <property type="match status" value="1"/>
</dbReference>
<gene>
    <name evidence="2" type="ORF">CVT26_009948</name>
</gene>
<evidence type="ECO:0000259" key="1">
    <source>
        <dbReference type="Pfam" id="PF12937"/>
    </source>
</evidence>
<accession>A0A409VL71</accession>
<evidence type="ECO:0000313" key="2">
    <source>
        <dbReference type="EMBL" id="PPQ66987.1"/>
    </source>
</evidence>
<dbReference type="Proteomes" id="UP000284706">
    <property type="component" value="Unassembled WGS sequence"/>
</dbReference>